<feature type="transmembrane region" description="Helical" evidence="1">
    <location>
        <begin position="158"/>
        <end position="184"/>
    </location>
</feature>
<proteinExistence type="predicted"/>
<gene>
    <name evidence="3" type="ORF">QO231_00660</name>
</gene>
<evidence type="ECO:0008006" key="5">
    <source>
        <dbReference type="Google" id="ProtNLM"/>
    </source>
</evidence>
<feature type="transmembrane region" description="Helical" evidence="1">
    <location>
        <begin position="260"/>
        <end position="286"/>
    </location>
</feature>
<keyword evidence="2" id="KW-0732">Signal</keyword>
<feature type="signal peptide" evidence="2">
    <location>
        <begin position="1"/>
        <end position="26"/>
    </location>
</feature>
<keyword evidence="1" id="KW-1133">Transmembrane helix</keyword>
<keyword evidence="1" id="KW-0812">Transmembrane</keyword>
<feature type="transmembrane region" description="Helical" evidence="1">
    <location>
        <begin position="199"/>
        <end position="218"/>
    </location>
</feature>
<evidence type="ECO:0000313" key="3">
    <source>
        <dbReference type="EMBL" id="MDU9002355.1"/>
    </source>
</evidence>
<dbReference type="EMBL" id="JASMWN010000001">
    <property type="protein sequence ID" value="MDU9002355.1"/>
    <property type="molecule type" value="Genomic_DNA"/>
</dbReference>
<organism evidence="3 4">
    <name type="scientific">Sedimentitalea todarodis</name>
    <dbReference type="NCBI Taxonomy" id="1631240"/>
    <lineage>
        <taxon>Bacteria</taxon>
        <taxon>Pseudomonadati</taxon>
        <taxon>Pseudomonadota</taxon>
        <taxon>Alphaproteobacteria</taxon>
        <taxon>Rhodobacterales</taxon>
        <taxon>Paracoccaceae</taxon>
        <taxon>Sedimentitalea</taxon>
    </lineage>
</organism>
<feature type="transmembrane region" description="Helical" evidence="1">
    <location>
        <begin position="442"/>
        <end position="463"/>
    </location>
</feature>
<evidence type="ECO:0000256" key="1">
    <source>
        <dbReference type="SAM" id="Phobius"/>
    </source>
</evidence>
<dbReference type="PROSITE" id="PS51257">
    <property type="entry name" value="PROKAR_LIPOPROTEIN"/>
    <property type="match status" value="1"/>
</dbReference>
<comment type="caution">
    <text evidence="3">The sequence shown here is derived from an EMBL/GenBank/DDBJ whole genome shotgun (WGS) entry which is preliminary data.</text>
</comment>
<feature type="transmembrane region" description="Helical" evidence="1">
    <location>
        <begin position="406"/>
        <end position="430"/>
    </location>
</feature>
<evidence type="ECO:0000313" key="4">
    <source>
        <dbReference type="Proteomes" id="UP001255416"/>
    </source>
</evidence>
<keyword evidence="4" id="KW-1185">Reference proteome</keyword>
<feature type="transmembrane region" description="Helical" evidence="1">
    <location>
        <begin position="116"/>
        <end position="137"/>
    </location>
</feature>
<feature type="transmembrane region" description="Helical" evidence="1">
    <location>
        <begin position="306"/>
        <end position="328"/>
    </location>
</feature>
<keyword evidence="1" id="KW-0472">Membrane</keyword>
<sequence>MQYRPRKLWLANPVFAMMSCATQADAHASEQGFVLLLPTDVYITAGVASVALTVLLLTVLPARALRSVFRPMPLVRWKTLAAARNLTSCLSLLLLCALVWLGMTGPRDPLTNPLPLAIWTLWWIGLVSLQGLIGDLWRWIDPWRGPVTLTRHLLWQGALLRLPASLGHSCAILTYLGFVIILLADPAPSDPARLARYVGLYWLFTYLALLIFGPRWHLRGEGIAMLMRCYATVGVFGRYRNRIALGLTGWQAARNRAPAIGAAVFMLVLLGCGSFDGLNETFWWLGLLGINPLEFPGRSAVVTQNIVGLLVANMALIAAYGIAIWLGLRLAGNSLRWTRAFRIFAPTILPIALGYHVGHYLTSMLVNGQYALAALNDPLARGDSLLGLGTFYVTTGFFNAQDSVRVIWLCQAGAVVVGHILAILMAHLVALRQFETPRQATLSQLPLAVFMVCYTVFGLWLLAAPRGL</sequence>
<feature type="transmembrane region" description="Helical" evidence="1">
    <location>
        <begin position="86"/>
        <end position="104"/>
    </location>
</feature>
<dbReference type="Proteomes" id="UP001255416">
    <property type="component" value="Unassembled WGS sequence"/>
</dbReference>
<reference evidence="4" key="1">
    <citation type="submission" date="2023-05" db="EMBL/GenBank/DDBJ databases">
        <title>Sedimentitalea sp. nov. JM2-8.</title>
        <authorList>
            <person name="Huang J."/>
        </authorList>
    </citation>
    <scope>NUCLEOTIDE SEQUENCE [LARGE SCALE GENOMIC DNA]</scope>
    <source>
        <strain evidence="4">KHS03</strain>
    </source>
</reference>
<feature type="transmembrane region" description="Helical" evidence="1">
    <location>
        <begin position="42"/>
        <end position="65"/>
    </location>
</feature>
<feature type="transmembrane region" description="Helical" evidence="1">
    <location>
        <begin position="340"/>
        <end position="358"/>
    </location>
</feature>
<name>A0ABU3V861_9RHOB</name>
<protein>
    <recommendedName>
        <fullName evidence="5">Fenitrothion hydrolase</fullName>
    </recommendedName>
</protein>
<feature type="chain" id="PRO_5047022836" description="Fenitrothion hydrolase" evidence="2">
    <location>
        <begin position="27"/>
        <end position="468"/>
    </location>
</feature>
<accession>A0ABU3V861</accession>
<evidence type="ECO:0000256" key="2">
    <source>
        <dbReference type="SAM" id="SignalP"/>
    </source>
</evidence>